<evidence type="ECO:0000313" key="1">
    <source>
        <dbReference type="EMBL" id="WOG93322.1"/>
    </source>
</evidence>
<dbReference type="AlphaFoldDB" id="A0A166B5H0"/>
<evidence type="ECO:0000313" key="2">
    <source>
        <dbReference type="Proteomes" id="UP000077755"/>
    </source>
</evidence>
<gene>
    <name evidence="1" type="ORF">DCAR_0312604</name>
</gene>
<dbReference type="EMBL" id="CP093345">
    <property type="protein sequence ID" value="WOG93322.1"/>
    <property type="molecule type" value="Genomic_DNA"/>
</dbReference>
<organism evidence="1 2">
    <name type="scientific">Daucus carota subsp. sativus</name>
    <name type="common">Carrot</name>
    <dbReference type="NCBI Taxonomy" id="79200"/>
    <lineage>
        <taxon>Eukaryota</taxon>
        <taxon>Viridiplantae</taxon>
        <taxon>Streptophyta</taxon>
        <taxon>Embryophyta</taxon>
        <taxon>Tracheophyta</taxon>
        <taxon>Spermatophyta</taxon>
        <taxon>Magnoliopsida</taxon>
        <taxon>eudicotyledons</taxon>
        <taxon>Gunneridae</taxon>
        <taxon>Pentapetalae</taxon>
        <taxon>asterids</taxon>
        <taxon>campanulids</taxon>
        <taxon>Apiales</taxon>
        <taxon>Apiaceae</taxon>
        <taxon>Apioideae</taxon>
        <taxon>Scandiceae</taxon>
        <taxon>Daucinae</taxon>
        <taxon>Daucus</taxon>
        <taxon>Daucus sect. Daucus</taxon>
    </lineage>
</organism>
<protein>
    <submittedName>
        <fullName evidence="1">Uncharacterized protein</fullName>
    </submittedName>
</protein>
<keyword evidence="2" id="KW-1185">Reference proteome</keyword>
<accession>A0A166B5H0</accession>
<dbReference type="Proteomes" id="UP000077755">
    <property type="component" value="Chromosome 3"/>
</dbReference>
<sequence>MLQLDGSATSDKILVTETKRSPFSCSLFTISYWHCLTGEKSSPMSLSFWFEIVNGLDLGLISSELLHYNHGKYIAKVSTTLPR</sequence>
<reference evidence="1" key="1">
    <citation type="journal article" date="2016" name="Nat. Genet.">
        <title>A high-quality carrot genome assembly provides new insights into carotenoid accumulation and asterid genome evolution.</title>
        <authorList>
            <person name="Iorizzo M."/>
            <person name="Ellison S."/>
            <person name="Senalik D."/>
            <person name="Zeng P."/>
            <person name="Satapoomin P."/>
            <person name="Huang J."/>
            <person name="Bowman M."/>
            <person name="Iovene M."/>
            <person name="Sanseverino W."/>
            <person name="Cavagnaro P."/>
            <person name="Yildiz M."/>
            <person name="Macko-Podgorni A."/>
            <person name="Moranska E."/>
            <person name="Grzebelus E."/>
            <person name="Grzebelus D."/>
            <person name="Ashrafi H."/>
            <person name="Zheng Z."/>
            <person name="Cheng S."/>
            <person name="Spooner D."/>
            <person name="Van Deynze A."/>
            <person name="Simon P."/>
        </authorList>
    </citation>
    <scope>NUCLEOTIDE SEQUENCE</scope>
    <source>
        <tissue evidence="1">Leaf</tissue>
    </source>
</reference>
<dbReference type="Gramene" id="KZN02384">
    <property type="protein sequence ID" value="KZN02384"/>
    <property type="gene ID" value="DCAR_011138"/>
</dbReference>
<proteinExistence type="predicted"/>
<name>A0A166B5H0_DAUCS</name>
<reference evidence="1" key="2">
    <citation type="submission" date="2022-03" db="EMBL/GenBank/DDBJ databases">
        <title>Draft title - Genomic analysis of global carrot germplasm unveils the trajectory of domestication and the origin of high carotenoid orange carrot.</title>
        <authorList>
            <person name="Iorizzo M."/>
            <person name="Ellison S."/>
            <person name="Senalik D."/>
            <person name="Macko-Podgorni A."/>
            <person name="Grzebelus D."/>
            <person name="Bostan H."/>
            <person name="Rolling W."/>
            <person name="Curaba J."/>
            <person name="Simon P."/>
        </authorList>
    </citation>
    <scope>NUCLEOTIDE SEQUENCE</scope>
    <source>
        <tissue evidence="1">Leaf</tissue>
    </source>
</reference>